<dbReference type="GO" id="GO:0016740">
    <property type="term" value="F:transferase activity"/>
    <property type="evidence" value="ECO:0007669"/>
    <property type="project" value="InterPro"/>
</dbReference>
<protein>
    <recommendedName>
        <fullName evidence="2">Malonyl-CoA:ACP transacylase (MAT) domain-containing protein</fullName>
    </recommendedName>
</protein>
<dbReference type="InterPro" id="IPR001227">
    <property type="entry name" value="Ac_transferase_dom_sf"/>
</dbReference>
<dbReference type="AlphaFoldDB" id="A0A382FZ59"/>
<dbReference type="EMBL" id="UINC01052475">
    <property type="protein sequence ID" value="SVB67845.1"/>
    <property type="molecule type" value="Genomic_DNA"/>
</dbReference>
<dbReference type="InterPro" id="IPR052760">
    <property type="entry name" value="Mitochondrial_malonyltrans"/>
</dbReference>
<dbReference type="InterPro" id="IPR016035">
    <property type="entry name" value="Acyl_Trfase/lysoPLipase"/>
</dbReference>
<sequence length="65" mass="7058">MLNPDTTAFVFPGQGSQSIGMGYDLALNYPSAKKIFATADKILGVNLSNICWEGPKDKLDDTYNT</sequence>
<organism evidence="1">
    <name type="scientific">marine metagenome</name>
    <dbReference type="NCBI Taxonomy" id="408172"/>
    <lineage>
        <taxon>unclassified sequences</taxon>
        <taxon>metagenomes</taxon>
        <taxon>ecological metagenomes</taxon>
    </lineage>
</organism>
<dbReference type="Gene3D" id="3.40.366.10">
    <property type="entry name" value="Malonyl-Coenzyme A Acyl Carrier Protein, domain 2"/>
    <property type="match status" value="1"/>
</dbReference>
<feature type="non-terminal residue" evidence="1">
    <location>
        <position position="65"/>
    </location>
</feature>
<dbReference type="PANTHER" id="PTHR47170:SF2">
    <property type="entry name" value="MALONYL-COA:ACP TRANSACYLASE (MAT) DOMAIN-CONTAINING PROTEIN"/>
    <property type="match status" value="1"/>
</dbReference>
<name>A0A382FZ59_9ZZZZ</name>
<evidence type="ECO:0008006" key="2">
    <source>
        <dbReference type="Google" id="ProtNLM"/>
    </source>
</evidence>
<proteinExistence type="predicted"/>
<gene>
    <name evidence="1" type="ORF">METZ01_LOCUS220699</name>
</gene>
<reference evidence="1" key="1">
    <citation type="submission" date="2018-05" db="EMBL/GenBank/DDBJ databases">
        <authorList>
            <person name="Lanie J.A."/>
            <person name="Ng W.-L."/>
            <person name="Kazmierczak K.M."/>
            <person name="Andrzejewski T.M."/>
            <person name="Davidsen T.M."/>
            <person name="Wayne K.J."/>
            <person name="Tettelin H."/>
            <person name="Glass J.I."/>
            <person name="Rusch D."/>
            <person name="Podicherti R."/>
            <person name="Tsui H.-C.T."/>
            <person name="Winkler M.E."/>
        </authorList>
    </citation>
    <scope>NUCLEOTIDE SEQUENCE</scope>
</reference>
<evidence type="ECO:0000313" key="1">
    <source>
        <dbReference type="EMBL" id="SVB67845.1"/>
    </source>
</evidence>
<accession>A0A382FZ59</accession>
<dbReference type="SUPFAM" id="SSF52151">
    <property type="entry name" value="FabD/lysophospholipase-like"/>
    <property type="match status" value="1"/>
</dbReference>
<dbReference type="PANTHER" id="PTHR47170">
    <property type="entry name" value="MALONYL-COA ACP TRANSACYLASE, ACP-BINDING"/>
    <property type="match status" value="1"/>
</dbReference>